<dbReference type="Proteomes" id="UP000076744">
    <property type="component" value="Unassembled WGS sequence"/>
</dbReference>
<dbReference type="InterPro" id="IPR036259">
    <property type="entry name" value="MFS_trans_sf"/>
</dbReference>
<dbReference type="PANTHER" id="PTHR23504">
    <property type="entry name" value="MAJOR FACILITATOR SUPERFAMILY DOMAIN-CONTAINING PROTEIN 10"/>
    <property type="match status" value="1"/>
</dbReference>
<keyword evidence="5 7" id="KW-0472">Membrane</keyword>
<comment type="caution">
    <text evidence="9">The sequence shown here is derived from an EMBL/GenBank/DDBJ whole genome shotgun (WGS) entry which is preliminary data.</text>
</comment>
<dbReference type="RefSeq" id="XP_018702616.1">
    <property type="nucleotide sequence ID" value="XM_018850128.1"/>
</dbReference>
<evidence type="ECO:0000256" key="6">
    <source>
        <dbReference type="SAM" id="MobiDB-lite"/>
    </source>
</evidence>
<evidence type="ECO:0000256" key="1">
    <source>
        <dbReference type="ARBA" id="ARBA00004141"/>
    </source>
</evidence>
<dbReference type="PANTHER" id="PTHR23504:SF3">
    <property type="entry name" value="MAJOR FACILITATOR SUPERFAMILY (MFS) PROFILE DOMAIN-CONTAINING PROTEIN"/>
    <property type="match status" value="1"/>
</dbReference>
<feature type="transmembrane region" description="Helical" evidence="7">
    <location>
        <begin position="222"/>
        <end position="244"/>
    </location>
</feature>
<proteinExistence type="predicted"/>
<feature type="transmembrane region" description="Helical" evidence="7">
    <location>
        <begin position="189"/>
        <end position="210"/>
    </location>
</feature>
<reference evidence="9 10" key="1">
    <citation type="journal article" date="2016" name="Genome Biol. Evol.">
        <title>Divergent and convergent evolution of fungal pathogenicity.</title>
        <authorList>
            <person name="Shang Y."/>
            <person name="Xiao G."/>
            <person name="Zheng P."/>
            <person name="Cen K."/>
            <person name="Zhan S."/>
            <person name="Wang C."/>
        </authorList>
    </citation>
    <scope>NUCLEOTIDE SEQUENCE [LARGE SCALE GENOMIC DNA]</scope>
    <source>
        <strain evidence="9 10">ARSEF 2679</strain>
    </source>
</reference>
<keyword evidence="2" id="KW-0813">Transport</keyword>
<keyword evidence="3 7" id="KW-0812">Transmembrane</keyword>
<dbReference type="EMBL" id="AZHB01000017">
    <property type="protein sequence ID" value="OAA58741.1"/>
    <property type="molecule type" value="Genomic_DNA"/>
</dbReference>
<organism evidence="9 10">
    <name type="scientific">Cordyceps fumosorosea (strain ARSEF 2679)</name>
    <name type="common">Isaria fumosorosea</name>
    <dbReference type="NCBI Taxonomy" id="1081104"/>
    <lineage>
        <taxon>Eukaryota</taxon>
        <taxon>Fungi</taxon>
        <taxon>Dikarya</taxon>
        <taxon>Ascomycota</taxon>
        <taxon>Pezizomycotina</taxon>
        <taxon>Sordariomycetes</taxon>
        <taxon>Hypocreomycetidae</taxon>
        <taxon>Hypocreales</taxon>
        <taxon>Cordycipitaceae</taxon>
        <taxon>Cordyceps</taxon>
    </lineage>
</organism>
<feature type="transmembrane region" description="Helical" evidence="7">
    <location>
        <begin position="264"/>
        <end position="288"/>
    </location>
</feature>
<evidence type="ECO:0000313" key="10">
    <source>
        <dbReference type="Proteomes" id="UP000076744"/>
    </source>
</evidence>
<feature type="transmembrane region" description="Helical" evidence="7">
    <location>
        <begin position="132"/>
        <end position="153"/>
    </location>
</feature>
<dbReference type="Gene3D" id="1.20.1250.20">
    <property type="entry name" value="MFS general substrate transporter like domains"/>
    <property type="match status" value="1"/>
</dbReference>
<dbReference type="AlphaFoldDB" id="A0A167RMI5"/>
<protein>
    <submittedName>
        <fullName evidence="9">Major facilitator superfamily transporter</fullName>
    </submittedName>
</protein>
<dbReference type="GO" id="GO:0022857">
    <property type="term" value="F:transmembrane transporter activity"/>
    <property type="evidence" value="ECO:0007669"/>
    <property type="project" value="InterPro"/>
</dbReference>
<dbReference type="InterPro" id="IPR020846">
    <property type="entry name" value="MFS_dom"/>
</dbReference>
<evidence type="ECO:0000256" key="7">
    <source>
        <dbReference type="SAM" id="Phobius"/>
    </source>
</evidence>
<feature type="transmembrane region" description="Helical" evidence="7">
    <location>
        <begin position="365"/>
        <end position="387"/>
    </location>
</feature>
<evidence type="ECO:0000256" key="4">
    <source>
        <dbReference type="ARBA" id="ARBA00022989"/>
    </source>
</evidence>
<feature type="transmembrane region" description="Helical" evidence="7">
    <location>
        <begin position="399"/>
        <end position="419"/>
    </location>
</feature>
<dbReference type="Pfam" id="PF07690">
    <property type="entry name" value="MFS_1"/>
    <property type="match status" value="1"/>
</dbReference>
<evidence type="ECO:0000259" key="8">
    <source>
        <dbReference type="PROSITE" id="PS50850"/>
    </source>
</evidence>
<dbReference type="SUPFAM" id="SSF103473">
    <property type="entry name" value="MFS general substrate transporter"/>
    <property type="match status" value="1"/>
</dbReference>
<feature type="transmembrane region" description="Helical" evidence="7">
    <location>
        <begin position="324"/>
        <end position="345"/>
    </location>
</feature>
<evidence type="ECO:0000313" key="9">
    <source>
        <dbReference type="EMBL" id="OAA58741.1"/>
    </source>
</evidence>
<feature type="transmembrane region" description="Helical" evidence="7">
    <location>
        <begin position="95"/>
        <end position="120"/>
    </location>
</feature>
<name>A0A167RMI5_CORFA</name>
<keyword evidence="10" id="KW-1185">Reference proteome</keyword>
<sequence>MSPTPDNNCQNDNANGGRPSSPELTETTPLLAAAASRSHDVPSSDPSSDPNATTSAHPHPHPHPHPHLEDGAVSSRPPPPLTTSEAIRTLPKLQILLLCFARTMEPVAFFAIFPFVAQMVQRNGRLADADVGFYSGLIESLFSVVQIFVLIVWGRVADSVGRKPVMIITLTGMMASTMAYTMATTIPQMILFRCLAGVFSGSRLVMRTMLFEHCTPENEAIAYSWFGFANNIGTTLGPLIGGVFADPVAQYPKIFKGVAFFERFPYALVGLVLTAIGIVGILVSAFFLEETLKPTDESVASSNGSKPAAPQAMSMRELLTAPKVAITIWVYTHFMLLAFAVSALTPVFLFTPVAIGGTGFSSSQISIYMAVQGASQAVWLIFAFPLLQRRFGTRSLLKLCATAYQSFFCGIVLLSVFLRCGAQSAMAWAWVIGGLLAVIGPGVSMGFTSAQLAINDASPSRQVMATMNGLSMTSASIARSFVPAVSTVIFAVGVRGQILWGYLAWAILVPLAIALRIFVDYIPGSRRISHDNK</sequence>
<evidence type="ECO:0000256" key="5">
    <source>
        <dbReference type="ARBA" id="ARBA00023136"/>
    </source>
</evidence>
<feature type="transmembrane region" description="Helical" evidence="7">
    <location>
        <begin position="498"/>
        <end position="519"/>
    </location>
</feature>
<feature type="compositionally biased region" description="Polar residues" evidence="6">
    <location>
        <begin position="1"/>
        <end position="14"/>
    </location>
</feature>
<feature type="transmembrane region" description="Helical" evidence="7">
    <location>
        <begin position="165"/>
        <end position="183"/>
    </location>
</feature>
<keyword evidence="4 7" id="KW-1133">Transmembrane helix</keyword>
<evidence type="ECO:0000256" key="3">
    <source>
        <dbReference type="ARBA" id="ARBA00022692"/>
    </source>
</evidence>
<dbReference type="OrthoDB" id="419616at2759"/>
<feature type="region of interest" description="Disordered" evidence="6">
    <location>
        <begin position="1"/>
        <end position="85"/>
    </location>
</feature>
<gene>
    <name evidence="9" type="ORF">ISF_06524</name>
</gene>
<comment type="subcellular location">
    <subcellularLocation>
        <location evidence="1">Membrane</location>
        <topology evidence="1">Multi-pass membrane protein</topology>
    </subcellularLocation>
</comment>
<feature type="transmembrane region" description="Helical" evidence="7">
    <location>
        <begin position="469"/>
        <end position="492"/>
    </location>
</feature>
<feature type="compositionally biased region" description="Low complexity" evidence="6">
    <location>
        <begin position="19"/>
        <end position="36"/>
    </location>
</feature>
<dbReference type="PROSITE" id="PS50850">
    <property type="entry name" value="MFS"/>
    <property type="match status" value="1"/>
</dbReference>
<dbReference type="GO" id="GO:0016020">
    <property type="term" value="C:membrane"/>
    <property type="evidence" value="ECO:0007669"/>
    <property type="project" value="UniProtKB-SubCell"/>
</dbReference>
<dbReference type="GeneID" id="30022816"/>
<feature type="transmembrane region" description="Helical" evidence="7">
    <location>
        <begin position="425"/>
        <end position="448"/>
    </location>
</feature>
<evidence type="ECO:0000256" key="2">
    <source>
        <dbReference type="ARBA" id="ARBA00022448"/>
    </source>
</evidence>
<feature type="domain" description="Major facilitator superfamily (MFS) profile" evidence="8">
    <location>
        <begin position="94"/>
        <end position="527"/>
    </location>
</feature>
<accession>A0A167RMI5</accession>
<dbReference type="InterPro" id="IPR011701">
    <property type="entry name" value="MFS"/>
</dbReference>
<dbReference type="CDD" id="cd17330">
    <property type="entry name" value="MFS_SLC46_TetA_like"/>
    <property type="match status" value="1"/>
</dbReference>